<dbReference type="PANTHER" id="PTHR33202">
    <property type="entry name" value="ZINC UPTAKE REGULATION PROTEIN"/>
    <property type="match status" value="1"/>
</dbReference>
<dbReference type="InterPro" id="IPR043135">
    <property type="entry name" value="Fur_C"/>
</dbReference>
<keyword evidence="8" id="KW-0805">Transcription regulation</keyword>
<dbReference type="InterPro" id="IPR002481">
    <property type="entry name" value="FUR"/>
</dbReference>
<evidence type="ECO:0000256" key="6">
    <source>
        <dbReference type="ARBA" id="ARBA00022723"/>
    </source>
</evidence>
<evidence type="ECO:0000256" key="8">
    <source>
        <dbReference type="ARBA" id="ARBA00023015"/>
    </source>
</evidence>
<keyword evidence="5" id="KW-0678">Repressor</keyword>
<reference evidence="11" key="1">
    <citation type="submission" date="2020-05" db="EMBL/GenBank/DDBJ databases">
        <authorList>
            <person name="Chiriac C."/>
            <person name="Salcher M."/>
            <person name="Ghai R."/>
            <person name="Kavagutti S V."/>
        </authorList>
    </citation>
    <scope>NUCLEOTIDE SEQUENCE</scope>
</reference>
<evidence type="ECO:0000256" key="5">
    <source>
        <dbReference type="ARBA" id="ARBA00022491"/>
    </source>
</evidence>
<dbReference type="GO" id="GO:0005829">
    <property type="term" value="C:cytosol"/>
    <property type="evidence" value="ECO:0007669"/>
    <property type="project" value="TreeGrafter"/>
</dbReference>
<dbReference type="PANTHER" id="PTHR33202:SF2">
    <property type="entry name" value="FERRIC UPTAKE REGULATION PROTEIN"/>
    <property type="match status" value="1"/>
</dbReference>
<dbReference type="AlphaFoldDB" id="A0A6J6FIH7"/>
<dbReference type="SUPFAM" id="SSF46785">
    <property type="entry name" value="Winged helix' DNA-binding domain"/>
    <property type="match status" value="1"/>
</dbReference>
<dbReference type="InterPro" id="IPR036388">
    <property type="entry name" value="WH-like_DNA-bd_sf"/>
</dbReference>
<evidence type="ECO:0000256" key="7">
    <source>
        <dbReference type="ARBA" id="ARBA00022833"/>
    </source>
</evidence>
<dbReference type="EMBL" id="CAEZUE010000006">
    <property type="protein sequence ID" value="CAB4584238.1"/>
    <property type="molecule type" value="Genomic_DNA"/>
</dbReference>
<evidence type="ECO:0000256" key="9">
    <source>
        <dbReference type="ARBA" id="ARBA00023125"/>
    </source>
</evidence>
<sequence length="123" mass="12999">MIRTTKQRTAVAAALALSPEFISAQGLHANLGDDAPALATVYRTLQALVDSGIADTVTRRGEQLYRACSTGHHHHLVCVSCGATTEIAGDEVEQWAERTAAANGYRVLTHTADIHGVCGPCDT</sequence>
<keyword evidence="4" id="KW-0963">Cytoplasm</keyword>
<dbReference type="GO" id="GO:0008270">
    <property type="term" value="F:zinc ion binding"/>
    <property type="evidence" value="ECO:0007669"/>
    <property type="project" value="TreeGrafter"/>
</dbReference>
<dbReference type="InterPro" id="IPR036390">
    <property type="entry name" value="WH_DNA-bd_sf"/>
</dbReference>
<evidence type="ECO:0000256" key="10">
    <source>
        <dbReference type="ARBA" id="ARBA00023163"/>
    </source>
</evidence>
<keyword evidence="7" id="KW-0862">Zinc</keyword>
<dbReference type="Pfam" id="PF01475">
    <property type="entry name" value="FUR"/>
    <property type="match status" value="1"/>
</dbReference>
<evidence type="ECO:0000256" key="3">
    <source>
        <dbReference type="ARBA" id="ARBA00011738"/>
    </source>
</evidence>
<dbReference type="GO" id="GO:0000976">
    <property type="term" value="F:transcription cis-regulatory region binding"/>
    <property type="evidence" value="ECO:0007669"/>
    <property type="project" value="TreeGrafter"/>
</dbReference>
<comment type="subcellular location">
    <subcellularLocation>
        <location evidence="1">Cytoplasm</location>
    </subcellularLocation>
</comment>
<name>A0A6J6FIH7_9ZZZZ</name>
<comment type="subunit">
    <text evidence="3">Homodimer.</text>
</comment>
<evidence type="ECO:0000256" key="2">
    <source>
        <dbReference type="ARBA" id="ARBA00007957"/>
    </source>
</evidence>
<organism evidence="11">
    <name type="scientific">freshwater metagenome</name>
    <dbReference type="NCBI Taxonomy" id="449393"/>
    <lineage>
        <taxon>unclassified sequences</taxon>
        <taxon>metagenomes</taxon>
        <taxon>ecological metagenomes</taxon>
    </lineage>
</organism>
<gene>
    <name evidence="11" type="ORF">UFOPK1788_00103</name>
</gene>
<keyword evidence="10" id="KW-0804">Transcription</keyword>
<dbReference type="GO" id="GO:0045892">
    <property type="term" value="P:negative regulation of DNA-templated transcription"/>
    <property type="evidence" value="ECO:0007669"/>
    <property type="project" value="TreeGrafter"/>
</dbReference>
<dbReference type="Gene3D" id="3.30.1490.190">
    <property type="match status" value="1"/>
</dbReference>
<dbReference type="GO" id="GO:1900376">
    <property type="term" value="P:regulation of secondary metabolite biosynthetic process"/>
    <property type="evidence" value="ECO:0007669"/>
    <property type="project" value="TreeGrafter"/>
</dbReference>
<proteinExistence type="inferred from homology"/>
<comment type="similarity">
    <text evidence="2">Belongs to the Fur family.</text>
</comment>
<keyword evidence="9" id="KW-0238">DNA-binding</keyword>
<evidence type="ECO:0000256" key="1">
    <source>
        <dbReference type="ARBA" id="ARBA00004496"/>
    </source>
</evidence>
<dbReference type="CDD" id="cd07153">
    <property type="entry name" value="Fur_like"/>
    <property type="match status" value="1"/>
</dbReference>
<accession>A0A6J6FIH7</accession>
<keyword evidence="6" id="KW-0479">Metal-binding</keyword>
<dbReference type="Gene3D" id="1.10.10.10">
    <property type="entry name" value="Winged helix-like DNA-binding domain superfamily/Winged helix DNA-binding domain"/>
    <property type="match status" value="1"/>
</dbReference>
<protein>
    <submittedName>
        <fullName evidence="11">Unannotated protein</fullName>
    </submittedName>
</protein>
<dbReference type="GO" id="GO:0003700">
    <property type="term" value="F:DNA-binding transcription factor activity"/>
    <property type="evidence" value="ECO:0007669"/>
    <property type="project" value="InterPro"/>
</dbReference>
<evidence type="ECO:0000256" key="4">
    <source>
        <dbReference type="ARBA" id="ARBA00022490"/>
    </source>
</evidence>
<evidence type="ECO:0000313" key="11">
    <source>
        <dbReference type="EMBL" id="CAB4584238.1"/>
    </source>
</evidence>